<comment type="caution">
    <text evidence="1">The sequence shown here is derived from an EMBL/GenBank/DDBJ whole genome shotgun (WGS) entry which is preliminary data.</text>
</comment>
<proteinExistence type="predicted"/>
<dbReference type="Proteomes" id="UP001225644">
    <property type="component" value="Unassembled WGS sequence"/>
</dbReference>
<protein>
    <submittedName>
        <fullName evidence="1">Uncharacterized protein</fullName>
    </submittedName>
</protein>
<sequence length="324" mass="36102">MYLDFQDVARAITDDDWQFQQFSQLKAYKGMGVSLSFVDEGVRIDYALAYDPEKMPAGSQDTARSPASLKKANEIVPNDAIAYLGFSEFRKNIEDFLSEVRSQPAFDDFNEELYYFERESGISLESDILSWMKGEVAFGICSDRNGLFGARDVPLGVLALFAAGDPQAVGSKMRKITGLLAREGLRVYDGTLNGQEIHYLLDPYTGDFIGGYGIRDGYLVIGTSRQMLEKAMGADKEVLASSAAFKKATANLPSPQDNLIYLDVEKGVKLVSDTLFEFDRDAYREFNRDVYPFIKPVKSISLASQEMKSKDNFTTGAAIINIER</sequence>
<evidence type="ECO:0000313" key="1">
    <source>
        <dbReference type="EMBL" id="MDQ0287735.1"/>
    </source>
</evidence>
<evidence type="ECO:0000313" key="2">
    <source>
        <dbReference type="Proteomes" id="UP001225644"/>
    </source>
</evidence>
<dbReference type="EMBL" id="JAUSUX010000038">
    <property type="protein sequence ID" value="MDQ0287735.1"/>
    <property type="molecule type" value="Genomic_DNA"/>
</dbReference>
<accession>A0ABU0B4T7</accession>
<reference evidence="1 2" key="1">
    <citation type="submission" date="2023-07" db="EMBL/GenBank/DDBJ databases">
        <title>Genomic Encyclopedia of Type Strains, Phase IV (KMG-IV): sequencing the most valuable type-strain genomes for metagenomic binning, comparative biology and taxonomic classification.</title>
        <authorList>
            <person name="Goeker M."/>
        </authorList>
    </citation>
    <scope>NUCLEOTIDE SEQUENCE [LARGE SCALE GENOMIC DNA]</scope>
    <source>
        <strain evidence="1 2">DSM 12396</strain>
    </source>
</reference>
<keyword evidence="2" id="KW-1185">Reference proteome</keyword>
<gene>
    <name evidence="1" type="ORF">J2Z49_002866</name>
</gene>
<name>A0ABU0B4T7_9FIRM</name>
<dbReference type="Pfam" id="PF11832">
    <property type="entry name" value="DUF3352"/>
    <property type="match status" value="1"/>
</dbReference>
<dbReference type="InterPro" id="IPR021787">
    <property type="entry name" value="DUF3352"/>
</dbReference>
<organism evidence="1 2">
    <name type="scientific">Desulfofundulus luciae</name>
    <dbReference type="NCBI Taxonomy" id="74702"/>
    <lineage>
        <taxon>Bacteria</taxon>
        <taxon>Bacillati</taxon>
        <taxon>Bacillota</taxon>
        <taxon>Clostridia</taxon>
        <taxon>Eubacteriales</taxon>
        <taxon>Peptococcaceae</taxon>
        <taxon>Desulfofundulus</taxon>
    </lineage>
</organism>